<dbReference type="PANTHER" id="PTHR48151:SF3">
    <property type="entry name" value="SH3 DOMAIN-CONTAINING PROTEIN"/>
    <property type="match status" value="1"/>
</dbReference>
<dbReference type="AlphaFoldDB" id="A0AAW1RQ03"/>
<protein>
    <submittedName>
        <fullName evidence="1">Uncharacterized protein</fullName>
    </submittedName>
</protein>
<name>A0AAW1RQ03_9CHLO</name>
<accession>A0AAW1RQ03</accession>
<keyword evidence="2" id="KW-1185">Reference proteome</keyword>
<sequence length="840" mass="87882">MAATRAPPPKPNAPSAILPELGTYVKSKAARGEASEYNALVRALGELPATGEKGIKVVLASVFPRIFQYQLLPPNLVPMLIQLSTGPDRRLQRHAAYLLQALLGPGAAGTPSPVPNPNASSLVGDVKTSALAKAWAGIAAEDGDPSFQTTQMRFLAAAARGAEGQLDKELTKAVEAFLTRAVDRTLPFPDKKARRSDVPDLQRAAFAAARASLKGSALRKVIGAAFQAASSPDALAARHALAAAASAARQDATKIFQDNQGLASLMNTTASNYEASGFVFGTDPKKVVPDKARAMMGSINFNDAWARVHLARLCAAFVHADWSSTQEFVDNAGLPFWRMLTLLATKDKSNMVTLEAVRALFGSLPLATASLAQGAPPVPAQNEAAAGRMRMRAWTLLSLKADTPAPLYIPGMQSEESATLMGALGMRLRHALQTIDRAPLVCSACRTAGAVLEARARCMGAFAAGKRGMSVGSPEANRMAAVAVQELTGVLEGPYGAAERSCALQALLWTQLPGQPTALGPTTFLHQISTPPGAIGTGADGAVDAALLPWGQDLLDGLLTTAARIMRAIPSATRQLLECVNAIAAAAPSKLKAEQLTEMWTMAMQLGPEGKEAALSAALTFISRSAPPVATVFTGASPKVLAQASAEEAGWAEFQRSAAWWLGEQTNPACTEFIGQEVHVPERSPNELPITGLSPGEVVALQTMRNPSLAKVVTHLQHASLVLPWAARIAAAQALAKVAVRSEEPYRMQCYAILTALVAADGAASHDTIGRLASVLPGNQVANAPPPLFLPCPPSAPVVCDSMHCVETSTALVAAGGTLQVMTPLIRVSAAFSTFGRVIK</sequence>
<reference evidence="1 2" key="1">
    <citation type="journal article" date="2024" name="Nat. Commun.">
        <title>Phylogenomics reveals the evolutionary origins of lichenization in chlorophyte algae.</title>
        <authorList>
            <person name="Puginier C."/>
            <person name="Libourel C."/>
            <person name="Otte J."/>
            <person name="Skaloud P."/>
            <person name="Haon M."/>
            <person name="Grisel S."/>
            <person name="Petersen M."/>
            <person name="Berrin J.G."/>
            <person name="Delaux P.M."/>
            <person name="Dal Grande F."/>
            <person name="Keller J."/>
        </authorList>
    </citation>
    <scope>NUCLEOTIDE SEQUENCE [LARGE SCALE GENOMIC DNA]</scope>
    <source>
        <strain evidence="1 2">SAG 2145</strain>
    </source>
</reference>
<evidence type="ECO:0000313" key="2">
    <source>
        <dbReference type="Proteomes" id="UP001438707"/>
    </source>
</evidence>
<dbReference type="Proteomes" id="UP001438707">
    <property type="component" value="Unassembled WGS sequence"/>
</dbReference>
<proteinExistence type="predicted"/>
<comment type="caution">
    <text evidence="1">The sequence shown here is derived from an EMBL/GenBank/DDBJ whole genome shotgun (WGS) entry which is preliminary data.</text>
</comment>
<organism evidence="1 2">
    <name type="scientific">Apatococcus lobatus</name>
    <dbReference type="NCBI Taxonomy" id="904363"/>
    <lineage>
        <taxon>Eukaryota</taxon>
        <taxon>Viridiplantae</taxon>
        <taxon>Chlorophyta</taxon>
        <taxon>core chlorophytes</taxon>
        <taxon>Trebouxiophyceae</taxon>
        <taxon>Chlorellales</taxon>
        <taxon>Chlorellaceae</taxon>
        <taxon>Apatococcus</taxon>
    </lineage>
</organism>
<evidence type="ECO:0000313" key="1">
    <source>
        <dbReference type="EMBL" id="KAK9835630.1"/>
    </source>
</evidence>
<dbReference type="InterPro" id="IPR053296">
    <property type="entry name" value="TSET_member_tstB"/>
</dbReference>
<gene>
    <name evidence="1" type="ORF">WJX74_004649</name>
</gene>
<dbReference type="EMBL" id="JALJOS010000008">
    <property type="protein sequence ID" value="KAK9835630.1"/>
    <property type="molecule type" value="Genomic_DNA"/>
</dbReference>
<dbReference type="PANTHER" id="PTHR48151">
    <property type="entry name" value="SH3 DOMAIN-CONTAINING PROTEIN"/>
    <property type="match status" value="1"/>
</dbReference>